<dbReference type="PANTHER" id="PTHR43071">
    <property type="entry name" value="2-AMINO-4-HYDROXY-6-HYDROXYMETHYLDIHYDROPTERIDINE PYROPHOSPHOKINASE"/>
    <property type="match status" value="1"/>
</dbReference>
<comment type="pathway">
    <text evidence="1">Cofactor biosynthesis; tetrahydrofolate biosynthesis; 2-amino-4-hydroxy-6-hydroxymethyl-7,8-dihydropteridine diphosphate from 7,8-dihydroneopterin triphosphate: step 4/4.</text>
</comment>
<keyword evidence="5" id="KW-0418">Kinase</keyword>
<dbReference type="PANTHER" id="PTHR43071:SF1">
    <property type="entry name" value="2-AMINO-4-HYDROXY-6-HYDROXYMETHYLDIHYDROPTERIDINE PYROPHOSPHOKINASE"/>
    <property type="match status" value="1"/>
</dbReference>
<evidence type="ECO:0000259" key="8">
    <source>
        <dbReference type="PROSITE" id="PS00794"/>
    </source>
</evidence>
<reference evidence="9" key="1">
    <citation type="journal article" date="2015" name="Nature">
        <title>Complex archaea that bridge the gap between prokaryotes and eukaryotes.</title>
        <authorList>
            <person name="Spang A."/>
            <person name="Saw J.H."/>
            <person name="Jorgensen S.L."/>
            <person name="Zaremba-Niedzwiedzka K."/>
            <person name="Martijn J."/>
            <person name="Lind A.E."/>
            <person name="van Eijk R."/>
            <person name="Schleper C."/>
            <person name="Guy L."/>
            <person name="Ettema T.J."/>
        </authorList>
    </citation>
    <scope>NUCLEOTIDE SEQUENCE</scope>
</reference>
<dbReference type="SUPFAM" id="SSF55083">
    <property type="entry name" value="6-hydroxymethyl-7,8-dihydropterin pyrophosphokinase, HPPK"/>
    <property type="match status" value="1"/>
</dbReference>
<evidence type="ECO:0000256" key="1">
    <source>
        <dbReference type="ARBA" id="ARBA00005051"/>
    </source>
</evidence>
<sequence length="197" mass="21569">MLTQYPHPLVAKREIIVAFGGNTTYEGVQPADTISNSINALVSSDFSLSCKSTLYKTPCFPPGSGPDFVNAIAVYVTSKSPDTCLTRLHQVEKAFGRKREGRWGARSLDLDLLAHGDAICPDRDGYQHWADLSPERQRAEAPGELILPHPRIQDRAFVLVPLAEIAPDLVHPVSGKTIKELLPDVSGAQGVLKWENE</sequence>
<keyword evidence="3" id="KW-0808">Transferase</keyword>
<dbReference type="CDD" id="cd00483">
    <property type="entry name" value="HPPK"/>
    <property type="match status" value="1"/>
</dbReference>
<dbReference type="EC" id="2.7.6.3" evidence="2"/>
<proteinExistence type="predicted"/>
<dbReference type="InterPro" id="IPR035907">
    <property type="entry name" value="Hppk_sf"/>
</dbReference>
<evidence type="ECO:0000256" key="5">
    <source>
        <dbReference type="ARBA" id="ARBA00022777"/>
    </source>
</evidence>
<dbReference type="GO" id="GO:0005524">
    <property type="term" value="F:ATP binding"/>
    <property type="evidence" value="ECO:0007669"/>
    <property type="project" value="UniProtKB-KW"/>
</dbReference>
<protein>
    <recommendedName>
        <fullName evidence="2">2-amino-4-hydroxy-6-hydroxymethyldihydropteridine diphosphokinase</fullName>
        <ecNumber evidence="2">2.7.6.3</ecNumber>
    </recommendedName>
</protein>
<evidence type="ECO:0000256" key="3">
    <source>
        <dbReference type="ARBA" id="ARBA00022679"/>
    </source>
</evidence>
<dbReference type="GO" id="GO:0003848">
    <property type="term" value="F:2-amino-4-hydroxy-6-hydroxymethyldihydropteridine diphosphokinase activity"/>
    <property type="evidence" value="ECO:0007669"/>
    <property type="project" value="UniProtKB-EC"/>
</dbReference>
<dbReference type="GO" id="GO:0046654">
    <property type="term" value="P:tetrahydrofolate biosynthetic process"/>
    <property type="evidence" value="ECO:0007669"/>
    <property type="project" value="UniProtKB-UniPathway"/>
</dbReference>
<dbReference type="GO" id="GO:0016301">
    <property type="term" value="F:kinase activity"/>
    <property type="evidence" value="ECO:0007669"/>
    <property type="project" value="UniProtKB-KW"/>
</dbReference>
<name>A0A0F9AUR4_9ZZZZ</name>
<gene>
    <name evidence="9" type="ORF">LCGC14_2805730</name>
</gene>
<evidence type="ECO:0000256" key="4">
    <source>
        <dbReference type="ARBA" id="ARBA00022741"/>
    </source>
</evidence>
<feature type="domain" description="7,8-dihydro-6-hydroxymethylpterin-pyrophosphokinase" evidence="8">
    <location>
        <begin position="102"/>
        <end position="113"/>
    </location>
</feature>
<keyword evidence="7" id="KW-0289">Folate biosynthesis</keyword>
<dbReference type="Pfam" id="PF01288">
    <property type="entry name" value="HPPK"/>
    <property type="match status" value="1"/>
</dbReference>
<dbReference type="UniPathway" id="UPA00077">
    <property type="reaction ID" value="UER00155"/>
</dbReference>
<evidence type="ECO:0000313" key="9">
    <source>
        <dbReference type="EMBL" id="KKK82204.1"/>
    </source>
</evidence>
<keyword evidence="6" id="KW-0067">ATP-binding</keyword>
<dbReference type="EMBL" id="LAZR01052778">
    <property type="protein sequence ID" value="KKK82204.1"/>
    <property type="molecule type" value="Genomic_DNA"/>
</dbReference>
<keyword evidence="4" id="KW-0547">Nucleotide-binding</keyword>
<organism evidence="9">
    <name type="scientific">marine sediment metagenome</name>
    <dbReference type="NCBI Taxonomy" id="412755"/>
    <lineage>
        <taxon>unclassified sequences</taxon>
        <taxon>metagenomes</taxon>
        <taxon>ecological metagenomes</taxon>
    </lineage>
</organism>
<dbReference type="GO" id="GO:0046656">
    <property type="term" value="P:folic acid biosynthetic process"/>
    <property type="evidence" value="ECO:0007669"/>
    <property type="project" value="UniProtKB-KW"/>
</dbReference>
<dbReference type="NCBIfam" id="TIGR01498">
    <property type="entry name" value="folK"/>
    <property type="match status" value="1"/>
</dbReference>
<dbReference type="Gene3D" id="3.30.70.560">
    <property type="entry name" value="7,8-Dihydro-6-hydroxymethylpterin-pyrophosphokinase HPPK"/>
    <property type="match status" value="1"/>
</dbReference>
<dbReference type="InterPro" id="IPR000550">
    <property type="entry name" value="Hppk"/>
</dbReference>
<accession>A0A0F9AUR4</accession>
<dbReference type="PROSITE" id="PS00794">
    <property type="entry name" value="HPPK"/>
    <property type="match status" value="1"/>
</dbReference>
<evidence type="ECO:0000256" key="7">
    <source>
        <dbReference type="ARBA" id="ARBA00022909"/>
    </source>
</evidence>
<evidence type="ECO:0000256" key="6">
    <source>
        <dbReference type="ARBA" id="ARBA00022840"/>
    </source>
</evidence>
<dbReference type="AlphaFoldDB" id="A0A0F9AUR4"/>
<comment type="caution">
    <text evidence="9">The sequence shown here is derived from an EMBL/GenBank/DDBJ whole genome shotgun (WGS) entry which is preliminary data.</text>
</comment>
<evidence type="ECO:0000256" key="2">
    <source>
        <dbReference type="ARBA" id="ARBA00013253"/>
    </source>
</evidence>